<dbReference type="AlphaFoldDB" id="A0AAD6FDG1"/>
<gene>
    <name evidence="9" type="ORF">JOQ06_018734</name>
</gene>
<dbReference type="GO" id="GO:0005634">
    <property type="term" value="C:nucleus"/>
    <property type="evidence" value="ECO:0007669"/>
    <property type="project" value="UniProtKB-SubCell"/>
</dbReference>
<dbReference type="Pfam" id="PF13359">
    <property type="entry name" value="DDE_Tnp_4"/>
    <property type="match status" value="1"/>
</dbReference>
<dbReference type="PANTHER" id="PTHR22930:SF267">
    <property type="entry name" value="NUCLEASE HARBI1-RELATED"/>
    <property type="match status" value="1"/>
</dbReference>
<protein>
    <recommendedName>
        <fullName evidence="8">DDE Tnp4 domain-containing protein</fullName>
    </recommendedName>
</protein>
<accession>A0AAD6FDG1</accession>
<evidence type="ECO:0000259" key="8">
    <source>
        <dbReference type="Pfam" id="PF13359"/>
    </source>
</evidence>
<dbReference type="GO" id="GO:0046872">
    <property type="term" value="F:metal ion binding"/>
    <property type="evidence" value="ECO:0007669"/>
    <property type="project" value="UniProtKB-KW"/>
</dbReference>
<comment type="subcellular location">
    <subcellularLocation>
        <location evidence="2">Nucleus</location>
    </subcellularLocation>
</comment>
<evidence type="ECO:0000256" key="6">
    <source>
        <dbReference type="ARBA" id="ARBA00022801"/>
    </source>
</evidence>
<dbReference type="Proteomes" id="UP001219934">
    <property type="component" value="Unassembled WGS sequence"/>
</dbReference>
<evidence type="ECO:0000256" key="5">
    <source>
        <dbReference type="ARBA" id="ARBA00022723"/>
    </source>
</evidence>
<proteinExistence type="inferred from homology"/>
<evidence type="ECO:0000256" key="7">
    <source>
        <dbReference type="ARBA" id="ARBA00023242"/>
    </source>
</evidence>
<comment type="caution">
    <text evidence="9">The sequence shown here is derived from an EMBL/GenBank/DDBJ whole genome shotgun (WGS) entry which is preliminary data.</text>
</comment>
<evidence type="ECO:0000256" key="3">
    <source>
        <dbReference type="ARBA" id="ARBA00006958"/>
    </source>
</evidence>
<evidence type="ECO:0000313" key="10">
    <source>
        <dbReference type="Proteomes" id="UP001219934"/>
    </source>
</evidence>
<sequence>MTSPFVDDIVELEARILRGALRRVRIFRDRLNPLAFSEEYLYERYRFSSEGLTYLCQLLEPYIANATHRSCALSAVCIALRYFATGSFLYAVGDVENLSKNTVCSAIHKVAHALAGLAESFVVFPGTCPTQTIKEGFYSMAGFPRVLGCIDCTHIPISACLRENEGDYVNCKLFHSLDIQQCDHRCLNTSLEAKWPGSVYDSRICSESSLSNSSRGSSVECCLGTGVMPASLF</sequence>
<feature type="domain" description="DDE Tnp4" evidence="8">
    <location>
        <begin position="150"/>
        <end position="213"/>
    </location>
</feature>
<dbReference type="GO" id="GO:0004518">
    <property type="term" value="F:nuclease activity"/>
    <property type="evidence" value="ECO:0007669"/>
    <property type="project" value="UniProtKB-KW"/>
</dbReference>
<evidence type="ECO:0000256" key="1">
    <source>
        <dbReference type="ARBA" id="ARBA00001968"/>
    </source>
</evidence>
<evidence type="ECO:0000313" key="9">
    <source>
        <dbReference type="EMBL" id="KAJ4929712.1"/>
    </source>
</evidence>
<comment type="cofactor">
    <cofactor evidence="1">
        <name>a divalent metal cation</name>
        <dbReference type="ChEBI" id="CHEBI:60240"/>
    </cofactor>
</comment>
<keyword evidence="5" id="KW-0479">Metal-binding</keyword>
<keyword evidence="4" id="KW-0540">Nuclease</keyword>
<dbReference type="InterPro" id="IPR027806">
    <property type="entry name" value="HARBI1_dom"/>
</dbReference>
<dbReference type="EMBL" id="JAPTMU010000016">
    <property type="protein sequence ID" value="KAJ4929712.1"/>
    <property type="molecule type" value="Genomic_DNA"/>
</dbReference>
<reference evidence="9" key="1">
    <citation type="submission" date="2022-11" db="EMBL/GenBank/DDBJ databases">
        <title>Chromosome-level genome of Pogonophryne albipinna.</title>
        <authorList>
            <person name="Jo E."/>
        </authorList>
    </citation>
    <scope>NUCLEOTIDE SEQUENCE</scope>
    <source>
        <strain evidence="9">SGF0006</strain>
        <tissue evidence="9">Muscle</tissue>
    </source>
</reference>
<keyword evidence="7" id="KW-0539">Nucleus</keyword>
<evidence type="ECO:0000256" key="2">
    <source>
        <dbReference type="ARBA" id="ARBA00004123"/>
    </source>
</evidence>
<comment type="similarity">
    <text evidence="3">Belongs to the HARBI1 family.</text>
</comment>
<dbReference type="PANTHER" id="PTHR22930">
    <property type="match status" value="1"/>
</dbReference>
<dbReference type="InterPro" id="IPR045249">
    <property type="entry name" value="HARBI1-like"/>
</dbReference>
<name>A0AAD6FDG1_9TELE</name>
<organism evidence="9 10">
    <name type="scientific">Pogonophryne albipinna</name>
    <dbReference type="NCBI Taxonomy" id="1090488"/>
    <lineage>
        <taxon>Eukaryota</taxon>
        <taxon>Metazoa</taxon>
        <taxon>Chordata</taxon>
        <taxon>Craniata</taxon>
        <taxon>Vertebrata</taxon>
        <taxon>Euteleostomi</taxon>
        <taxon>Actinopterygii</taxon>
        <taxon>Neopterygii</taxon>
        <taxon>Teleostei</taxon>
        <taxon>Neoteleostei</taxon>
        <taxon>Acanthomorphata</taxon>
        <taxon>Eupercaria</taxon>
        <taxon>Perciformes</taxon>
        <taxon>Notothenioidei</taxon>
        <taxon>Pogonophryne</taxon>
    </lineage>
</organism>
<keyword evidence="6" id="KW-0378">Hydrolase</keyword>
<dbReference type="GO" id="GO:0016787">
    <property type="term" value="F:hydrolase activity"/>
    <property type="evidence" value="ECO:0007669"/>
    <property type="project" value="UniProtKB-KW"/>
</dbReference>
<keyword evidence="10" id="KW-1185">Reference proteome</keyword>
<evidence type="ECO:0000256" key="4">
    <source>
        <dbReference type="ARBA" id="ARBA00022722"/>
    </source>
</evidence>